<evidence type="ECO:0000313" key="8">
    <source>
        <dbReference type="EMBL" id="QPB41747.1"/>
    </source>
</evidence>
<dbReference type="Pfam" id="PF04542">
    <property type="entry name" value="Sigma70_r2"/>
    <property type="match status" value="1"/>
</dbReference>
<feature type="domain" description="RNA polymerase sigma factor 70 region 4 type 2" evidence="7">
    <location>
        <begin position="123"/>
        <end position="173"/>
    </location>
</feature>
<dbReference type="Gene3D" id="1.10.10.10">
    <property type="entry name" value="Winged helix-like DNA-binding domain superfamily/Winged helix DNA-binding domain"/>
    <property type="match status" value="1"/>
</dbReference>
<keyword evidence="9" id="KW-1185">Reference proteome</keyword>
<dbReference type="NCBIfam" id="TIGR02943">
    <property type="entry name" value="Sig70_famx1"/>
    <property type="match status" value="1"/>
</dbReference>
<dbReference type="InterPro" id="IPR007627">
    <property type="entry name" value="RNA_pol_sigma70_r2"/>
</dbReference>
<evidence type="ECO:0000256" key="3">
    <source>
        <dbReference type="ARBA" id="ARBA00023082"/>
    </source>
</evidence>
<dbReference type="PANTHER" id="PTHR43133:SF8">
    <property type="entry name" value="RNA POLYMERASE SIGMA FACTOR HI_1459-RELATED"/>
    <property type="match status" value="1"/>
</dbReference>
<dbReference type="Gene3D" id="1.10.1740.10">
    <property type="match status" value="1"/>
</dbReference>
<dbReference type="NCBIfam" id="TIGR02937">
    <property type="entry name" value="sigma70-ECF"/>
    <property type="match status" value="1"/>
</dbReference>
<evidence type="ECO:0000259" key="6">
    <source>
        <dbReference type="Pfam" id="PF04542"/>
    </source>
</evidence>
<dbReference type="InterPro" id="IPR014284">
    <property type="entry name" value="RNA_pol_sigma-70_dom"/>
</dbReference>
<keyword evidence="3" id="KW-0731">Sigma factor</keyword>
<sequence>MYSLSNKEIDEIRLQMLKFTVLQLSDRSLAEDIVQEAFESAYKYADTFRGKAALKTWIFAILKNKIIDALKRKNQLITVSELVEEQDVEHFFDQQGHWHKNEAVSDWGGAQSAVYKSEFWAIFHLCLNKLTSQQARVFMMRNYIGLSAREICQECNISITNLNVLLYRARLQLQVCLSKNWFNGENDAM</sequence>
<keyword evidence="4" id="KW-0238">DNA-binding</keyword>
<comment type="similarity">
    <text evidence="1">Belongs to the sigma-70 factor family. ECF subfamily.</text>
</comment>
<feature type="domain" description="RNA polymerase sigma-70 region 2" evidence="6">
    <location>
        <begin position="24"/>
        <end position="74"/>
    </location>
</feature>
<evidence type="ECO:0000256" key="1">
    <source>
        <dbReference type="ARBA" id="ARBA00010641"/>
    </source>
</evidence>
<dbReference type="Pfam" id="PF08281">
    <property type="entry name" value="Sigma70_r4_2"/>
    <property type="match status" value="1"/>
</dbReference>
<gene>
    <name evidence="8" type="ORF">IHV77_07305</name>
</gene>
<dbReference type="InterPro" id="IPR036388">
    <property type="entry name" value="WH-like_DNA-bd_sf"/>
</dbReference>
<evidence type="ECO:0000256" key="5">
    <source>
        <dbReference type="ARBA" id="ARBA00023163"/>
    </source>
</evidence>
<evidence type="ECO:0000313" key="9">
    <source>
        <dbReference type="Proteomes" id="UP000663069"/>
    </source>
</evidence>
<dbReference type="InterPro" id="IPR039425">
    <property type="entry name" value="RNA_pol_sigma-70-like"/>
</dbReference>
<proteinExistence type="inferred from homology"/>
<name>A0ABX6UUR3_9PAST</name>
<accession>A0ABX6UUR3</accession>
<dbReference type="NCBIfam" id="NF009182">
    <property type="entry name" value="PRK12530.1"/>
    <property type="match status" value="1"/>
</dbReference>
<dbReference type="InterPro" id="IPR013249">
    <property type="entry name" value="RNA_pol_sigma70_r4_t2"/>
</dbReference>
<dbReference type="InterPro" id="IPR013324">
    <property type="entry name" value="RNA_pol_sigma_r3/r4-like"/>
</dbReference>
<organism evidence="8 9">
    <name type="scientific">Rodentibacter haemolyticus</name>
    <dbReference type="NCBI Taxonomy" id="2778911"/>
    <lineage>
        <taxon>Bacteria</taxon>
        <taxon>Pseudomonadati</taxon>
        <taxon>Pseudomonadota</taxon>
        <taxon>Gammaproteobacteria</taxon>
        <taxon>Pasteurellales</taxon>
        <taxon>Pasteurellaceae</taxon>
        <taxon>Rodentibacter</taxon>
    </lineage>
</organism>
<dbReference type="Proteomes" id="UP000663069">
    <property type="component" value="Chromosome"/>
</dbReference>
<dbReference type="InterPro" id="IPR013325">
    <property type="entry name" value="RNA_pol_sigma_r2"/>
</dbReference>
<dbReference type="SUPFAM" id="SSF88946">
    <property type="entry name" value="Sigma2 domain of RNA polymerase sigma factors"/>
    <property type="match status" value="1"/>
</dbReference>
<dbReference type="CDD" id="cd06171">
    <property type="entry name" value="Sigma70_r4"/>
    <property type="match status" value="1"/>
</dbReference>
<evidence type="ECO:0000256" key="4">
    <source>
        <dbReference type="ARBA" id="ARBA00023125"/>
    </source>
</evidence>
<dbReference type="EMBL" id="CP063056">
    <property type="protein sequence ID" value="QPB41747.1"/>
    <property type="molecule type" value="Genomic_DNA"/>
</dbReference>
<evidence type="ECO:0000259" key="7">
    <source>
        <dbReference type="Pfam" id="PF08281"/>
    </source>
</evidence>
<reference evidence="8 9" key="1">
    <citation type="submission" date="2020-10" db="EMBL/GenBank/DDBJ databases">
        <title>Genome Sequencing of Rodentibacter spp. strain DSM111151.</title>
        <authorList>
            <person name="Benga L."/>
            <person name="Lautwein T."/>
        </authorList>
    </citation>
    <scope>NUCLEOTIDE SEQUENCE [LARGE SCALE GENOMIC DNA]</scope>
    <source>
        <strain evidence="8 9">DSM 111151</strain>
    </source>
</reference>
<keyword evidence="5" id="KW-0804">Transcription</keyword>
<protein>
    <submittedName>
        <fullName evidence="8">Sigma-70 family RNA polymerase sigma factor</fullName>
    </submittedName>
</protein>
<keyword evidence="2" id="KW-0805">Transcription regulation</keyword>
<dbReference type="SUPFAM" id="SSF88659">
    <property type="entry name" value="Sigma3 and sigma4 domains of RNA polymerase sigma factors"/>
    <property type="match status" value="1"/>
</dbReference>
<dbReference type="InterPro" id="IPR014289">
    <property type="entry name" value="RNA_pol_sigma-24-rel"/>
</dbReference>
<dbReference type="PANTHER" id="PTHR43133">
    <property type="entry name" value="RNA POLYMERASE ECF-TYPE SIGMA FACTO"/>
    <property type="match status" value="1"/>
</dbReference>
<evidence type="ECO:0000256" key="2">
    <source>
        <dbReference type="ARBA" id="ARBA00023015"/>
    </source>
</evidence>